<dbReference type="RefSeq" id="WP_344042144.1">
    <property type="nucleotide sequence ID" value="NZ_BAAAKE010000032.1"/>
</dbReference>
<feature type="domain" description="Transketolase-like pyrimidine-binding" evidence="4">
    <location>
        <begin position="1"/>
        <end position="167"/>
    </location>
</feature>
<dbReference type="InterPro" id="IPR005475">
    <property type="entry name" value="Transketolase-like_Pyr-bd"/>
</dbReference>
<dbReference type="EMBL" id="JBHSJB010000022">
    <property type="protein sequence ID" value="MFC5056556.1"/>
    <property type="molecule type" value="Genomic_DNA"/>
</dbReference>
<keyword evidence="6" id="KW-1185">Reference proteome</keyword>
<dbReference type="Gene3D" id="3.40.50.920">
    <property type="match status" value="1"/>
</dbReference>
<dbReference type="InterPro" id="IPR029061">
    <property type="entry name" value="THDP-binding"/>
</dbReference>
<comment type="cofactor">
    <cofactor evidence="1">
        <name>thiamine diphosphate</name>
        <dbReference type="ChEBI" id="CHEBI:58937"/>
    </cofactor>
</comment>
<proteinExistence type="predicted"/>
<dbReference type="InterPro" id="IPR009014">
    <property type="entry name" value="Transketo_C/PFOR_II"/>
</dbReference>
<gene>
    <name evidence="5" type="ORF">ACFPFM_22750</name>
</gene>
<evidence type="ECO:0000256" key="1">
    <source>
        <dbReference type="ARBA" id="ARBA00001964"/>
    </source>
</evidence>
<dbReference type="PANTHER" id="PTHR43257">
    <property type="entry name" value="PYRUVATE DEHYDROGENASE E1 COMPONENT BETA SUBUNIT"/>
    <property type="match status" value="1"/>
</dbReference>
<comment type="caution">
    <text evidence="5">The sequence shown here is derived from an EMBL/GenBank/DDBJ whole genome shotgun (WGS) entry which is preliminary data.</text>
</comment>
<dbReference type="PANTHER" id="PTHR43257:SF2">
    <property type="entry name" value="PYRUVATE DEHYDROGENASE E1 COMPONENT SUBUNIT BETA"/>
    <property type="match status" value="1"/>
</dbReference>
<dbReference type="Pfam" id="PF02780">
    <property type="entry name" value="Transketolase_C"/>
    <property type="match status" value="1"/>
</dbReference>
<dbReference type="Gene3D" id="3.40.50.970">
    <property type="match status" value="1"/>
</dbReference>
<organism evidence="5 6">
    <name type="scientific">Saccharothrix xinjiangensis</name>
    <dbReference type="NCBI Taxonomy" id="204798"/>
    <lineage>
        <taxon>Bacteria</taxon>
        <taxon>Bacillati</taxon>
        <taxon>Actinomycetota</taxon>
        <taxon>Actinomycetes</taxon>
        <taxon>Pseudonocardiales</taxon>
        <taxon>Pseudonocardiaceae</taxon>
        <taxon>Saccharothrix</taxon>
    </lineage>
</organism>
<dbReference type="SMART" id="SM00861">
    <property type="entry name" value="Transket_pyr"/>
    <property type="match status" value="1"/>
</dbReference>
<protein>
    <submittedName>
        <fullName evidence="5">Transketolase C-terminal domain-containing protein</fullName>
    </submittedName>
</protein>
<sequence>MARRHPASAALRAALEEQPDLAVLCTHHPAAHRELFGADRMIQLPIAENAMLGMATGMALTGRRVLVNVARAAFLFSAFDPLVNQATKWRYLTDGQFRVPLAIRALTRGGEHLGAQHEHVPHAMLAQVPGLVVAVPGSPNSAAGLLAAALRHPDPVVVLESPALFAPGWESLPEPEPSPAALPFGVPNRVTDGRDVTLIGIGNTVRTVLGAATALAGRGRAAQVVDLRTAAPLDVALLAELVSATGCAVLVDEAPPACSLMHSVAYQLVAAGAVPPDRVRVVSGAACPAPVNPGLQAVLAPDVPAVVDAALGALGAPTLTKGSV</sequence>
<evidence type="ECO:0000259" key="4">
    <source>
        <dbReference type="SMART" id="SM00861"/>
    </source>
</evidence>
<dbReference type="Pfam" id="PF02779">
    <property type="entry name" value="Transket_pyr"/>
    <property type="match status" value="1"/>
</dbReference>
<evidence type="ECO:0000256" key="2">
    <source>
        <dbReference type="ARBA" id="ARBA00023002"/>
    </source>
</evidence>
<keyword evidence="2" id="KW-0560">Oxidoreductase</keyword>
<evidence type="ECO:0000256" key="3">
    <source>
        <dbReference type="ARBA" id="ARBA00023052"/>
    </source>
</evidence>
<accession>A0ABV9Y2B0</accession>
<name>A0ABV9Y2B0_9PSEU</name>
<keyword evidence="3" id="KW-0786">Thiamine pyrophosphate</keyword>
<dbReference type="InterPro" id="IPR033248">
    <property type="entry name" value="Transketolase_C"/>
</dbReference>
<dbReference type="SUPFAM" id="SSF52922">
    <property type="entry name" value="TK C-terminal domain-like"/>
    <property type="match status" value="1"/>
</dbReference>
<evidence type="ECO:0000313" key="6">
    <source>
        <dbReference type="Proteomes" id="UP001595833"/>
    </source>
</evidence>
<dbReference type="Proteomes" id="UP001595833">
    <property type="component" value="Unassembled WGS sequence"/>
</dbReference>
<reference evidence="6" key="1">
    <citation type="journal article" date="2019" name="Int. J. Syst. Evol. Microbiol.">
        <title>The Global Catalogue of Microorganisms (GCM) 10K type strain sequencing project: providing services to taxonomists for standard genome sequencing and annotation.</title>
        <authorList>
            <consortium name="The Broad Institute Genomics Platform"/>
            <consortium name="The Broad Institute Genome Sequencing Center for Infectious Disease"/>
            <person name="Wu L."/>
            <person name="Ma J."/>
        </authorList>
    </citation>
    <scope>NUCLEOTIDE SEQUENCE [LARGE SCALE GENOMIC DNA]</scope>
    <source>
        <strain evidence="6">KCTC 12848</strain>
    </source>
</reference>
<evidence type="ECO:0000313" key="5">
    <source>
        <dbReference type="EMBL" id="MFC5056556.1"/>
    </source>
</evidence>
<dbReference type="SUPFAM" id="SSF52518">
    <property type="entry name" value="Thiamin diphosphate-binding fold (THDP-binding)"/>
    <property type="match status" value="1"/>
</dbReference>